<gene>
    <name evidence="12" type="ORF">niasHT_027351</name>
</gene>
<evidence type="ECO:0000256" key="3">
    <source>
        <dbReference type="ARBA" id="ARBA00012388"/>
    </source>
</evidence>
<keyword evidence="6" id="KW-0547">Nucleotide-binding</keyword>
<keyword evidence="13" id="KW-1185">Reference proteome</keyword>
<dbReference type="EC" id="2.7.7.19" evidence="3"/>
<dbReference type="GO" id="GO:0005524">
    <property type="term" value="F:ATP binding"/>
    <property type="evidence" value="ECO:0007669"/>
    <property type="project" value="UniProtKB-KW"/>
</dbReference>
<keyword evidence="5" id="KW-0808">Transferase</keyword>
<dbReference type="GO" id="GO:0006397">
    <property type="term" value="P:mRNA processing"/>
    <property type="evidence" value="ECO:0007669"/>
    <property type="project" value="UniProtKB-KW"/>
</dbReference>
<feature type="compositionally biased region" description="Basic and acidic residues" evidence="10">
    <location>
        <begin position="103"/>
        <end position="150"/>
    </location>
</feature>
<feature type="domain" description="Poly(A) polymerase central" evidence="11">
    <location>
        <begin position="560"/>
        <end position="700"/>
    </location>
</feature>
<comment type="caution">
    <text evidence="12">The sequence shown here is derived from an EMBL/GenBank/DDBJ whole genome shotgun (WGS) entry which is preliminary data.</text>
</comment>
<protein>
    <recommendedName>
        <fullName evidence="3">polynucleotide adenylyltransferase</fullName>
        <ecNumber evidence="3">2.7.7.19</ecNumber>
    </recommendedName>
</protein>
<comment type="similarity">
    <text evidence="2">Belongs to the poly(A) polymerase family.</text>
</comment>
<name>A0ABD2JTV7_9BILA</name>
<accession>A0ABD2JTV7</accession>
<dbReference type="SUPFAM" id="SSF81631">
    <property type="entry name" value="PAP/OAS1 substrate-binding domain"/>
    <property type="match status" value="1"/>
</dbReference>
<proteinExistence type="inferred from homology"/>
<dbReference type="AlphaFoldDB" id="A0ABD2JTV7"/>
<evidence type="ECO:0000259" key="11">
    <source>
        <dbReference type="Pfam" id="PF04928"/>
    </source>
</evidence>
<dbReference type="InterPro" id="IPR007012">
    <property type="entry name" value="PolA_pol_cen_dom"/>
</dbReference>
<keyword evidence="8" id="KW-0539">Nucleus</keyword>
<dbReference type="PANTHER" id="PTHR10682">
    <property type="entry name" value="POLY A POLYMERASE"/>
    <property type="match status" value="1"/>
</dbReference>
<evidence type="ECO:0000256" key="4">
    <source>
        <dbReference type="ARBA" id="ARBA00022664"/>
    </source>
</evidence>
<evidence type="ECO:0000256" key="10">
    <source>
        <dbReference type="SAM" id="MobiDB-lite"/>
    </source>
</evidence>
<feature type="region of interest" description="Disordered" evidence="10">
    <location>
        <begin position="1"/>
        <end position="150"/>
    </location>
</feature>
<evidence type="ECO:0000256" key="7">
    <source>
        <dbReference type="ARBA" id="ARBA00022840"/>
    </source>
</evidence>
<evidence type="ECO:0000256" key="9">
    <source>
        <dbReference type="ARBA" id="ARBA00048830"/>
    </source>
</evidence>
<evidence type="ECO:0000313" key="13">
    <source>
        <dbReference type="Proteomes" id="UP001620626"/>
    </source>
</evidence>
<dbReference type="Gene3D" id="1.10.1410.10">
    <property type="match status" value="1"/>
</dbReference>
<evidence type="ECO:0000313" key="12">
    <source>
        <dbReference type="EMBL" id="KAL3094023.1"/>
    </source>
</evidence>
<organism evidence="12 13">
    <name type="scientific">Heterodera trifolii</name>
    <dbReference type="NCBI Taxonomy" id="157864"/>
    <lineage>
        <taxon>Eukaryota</taxon>
        <taxon>Metazoa</taxon>
        <taxon>Ecdysozoa</taxon>
        <taxon>Nematoda</taxon>
        <taxon>Chromadorea</taxon>
        <taxon>Rhabditida</taxon>
        <taxon>Tylenchina</taxon>
        <taxon>Tylenchomorpha</taxon>
        <taxon>Tylenchoidea</taxon>
        <taxon>Heteroderidae</taxon>
        <taxon>Heteroderinae</taxon>
        <taxon>Heterodera</taxon>
    </lineage>
</organism>
<keyword evidence="7" id="KW-0067">ATP-binding</keyword>
<evidence type="ECO:0000256" key="1">
    <source>
        <dbReference type="ARBA" id="ARBA00004123"/>
    </source>
</evidence>
<comment type="catalytic activity">
    <reaction evidence="9">
        <text>RNA(n) + ATP = RNA(n)-3'-adenine ribonucleotide + diphosphate</text>
        <dbReference type="Rhea" id="RHEA:11332"/>
        <dbReference type="Rhea" id="RHEA-COMP:14527"/>
        <dbReference type="Rhea" id="RHEA-COMP:17347"/>
        <dbReference type="ChEBI" id="CHEBI:30616"/>
        <dbReference type="ChEBI" id="CHEBI:33019"/>
        <dbReference type="ChEBI" id="CHEBI:140395"/>
        <dbReference type="ChEBI" id="CHEBI:173115"/>
        <dbReference type="EC" id="2.7.7.19"/>
    </reaction>
</comment>
<feature type="compositionally biased region" description="Basic and acidic residues" evidence="10">
    <location>
        <begin position="1"/>
        <end position="96"/>
    </location>
</feature>
<evidence type="ECO:0000256" key="5">
    <source>
        <dbReference type="ARBA" id="ARBA00022679"/>
    </source>
</evidence>
<dbReference type="GO" id="GO:1990817">
    <property type="term" value="F:poly(A) RNA polymerase activity"/>
    <property type="evidence" value="ECO:0007669"/>
    <property type="project" value="UniProtKB-EC"/>
</dbReference>
<dbReference type="Pfam" id="PF04928">
    <property type="entry name" value="PAP_central"/>
    <property type="match status" value="1"/>
</dbReference>
<keyword evidence="4" id="KW-0507">mRNA processing</keyword>
<dbReference type="GO" id="GO:0005634">
    <property type="term" value="C:nucleus"/>
    <property type="evidence" value="ECO:0007669"/>
    <property type="project" value="UniProtKB-SubCell"/>
</dbReference>
<sequence>MSGNLDEQKEEGMEEKVEKEDKKDETMEKVEEKVETVKKEEKNEEILEIEEKRDETIKKKETVEKKKDETVEKEVKQEENREKEEKKDETVEKVEEKDETVEKEERKEENREKEERKEENREKEERKEENREKEERKEENREKEERKDETKLIRNQRKFLALKYGEFVQILSRNGGEKPRPRMVGFPALEHFEEEKNWEKSDESAHSVAHLLDIGILANEIWHYVQTMKALNGKSKKAAKIEKEWAQLKQRKLEEEINSRNLEQTLFHLLKRIETEGIAAKNAQNLNLENNGEIGKINNYLTMNGYLSEEELRKKRQIMDELTTIVKGWCPNATIQFAKLILGNEKLEAICILSDQFDRQLIFGRLNCEIQKCTDSSLYCIICTHSAVVALRKRNNYKQKSALQKLEFLFLDVPIEMAFIFASKDKLPISADNERINLNNYGIFANYFVENIKKLINSDNFDEKMNQGEMKIQEDLLENPSCFRNKFEMDKILKEKRQLEITKEKAQERRKIRDEQEAMLRAVSRNLMNERILEILSSVRKLDKNYNKKVFNENSNERLRIILAYLELWAKNNFIYGTEIGYLNSSMLLIMVAKVFMMFPEASVPFLIEKFFLIYSKWKWPIPVQLAQIEQHGTAELLVWTPGREWLLKKQFLPGKISQELAMPIILPMFPEQNEALRINLPAAKVIQNELKSAFVQIMKMNEAQQIIGPILDNKKFIERYEHFLTFICTGNESIVETFCHFIGKRLGHELLHFVEKSSDNNLINYFHILPKLMHIKQSSEDEKMQKQKRMWLVGLKVPKQKSEKDEALADEIKAIFNGKLAEIGAKIQKDFEGRRYYNVQLKAEYVGSSEVDTNYC</sequence>
<evidence type="ECO:0000256" key="8">
    <source>
        <dbReference type="ARBA" id="ARBA00023242"/>
    </source>
</evidence>
<dbReference type="Proteomes" id="UP001620626">
    <property type="component" value="Unassembled WGS sequence"/>
</dbReference>
<reference evidence="12 13" key="1">
    <citation type="submission" date="2024-10" db="EMBL/GenBank/DDBJ databases">
        <authorList>
            <person name="Kim D."/>
        </authorList>
    </citation>
    <scope>NUCLEOTIDE SEQUENCE [LARGE SCALE GENOMIC DNA]</scope>
    <source>
        <strain evidence="12">BH-2024</strain>
    </source>
</reference>
<evidence type="ECO:0000256" key="2">
    <source>
        <dbReference type="ARBA" id="ARBA00010912"/>
    </source>
</evidence>
<comment type="subcellular location">
    <subcellularLocation>
        <location evidence="1">Nucleus</location>
    </subcellularLocation>
</comment>
<dbReference type="PANTHER" id="PTHR10682:SF10">
    <property type="entry name" value="POLYNUCLEOTIDE ADENYLYLTRANSFERASE"/>
    <property type="match status" value="1"/>
</dbReference>
<evidence type="ECO:0000256" key="6">
    <source>
        <dbReference type="ARBA" id="ARBA00022741"/>
    </source>
</evidence>
<dbReference type="EMBL" id="JBICBT010000906">
    <property type="protein sequence ID" value="KAL3094023.1"/>
    <property type="molecule type" value="Genomic_DNA"/>
</dbReference>